<proteinExistence type="predicted"/>
<evidence type="ECO:0000313" key="2">
    <source>
        <dbReference type="EMBL" id="MBA1375108.1"/>
    </source>
</evidence>
<sequence length="79" mass="8510">MRVRLTLAAVASLALVSACQREPSFDEKFERQSRELSAKARKIEAETKAQLDAAREAEQAAAEMDQSQSAAMPAAVSAD</sequence>
<dbReference type="EMBL" id="VDES01000002">
    <property type="protein sequence ID" value="MBA1375108.1"/>
    <property type="molecule type" value="Genomic_DNA"/>
</dbReference>
<evidence type="ECO:0000313" key="3">
    <source>
        <dbReference type="Proteomes" id="UP000589292"/>
    </source>
</evidence>
<comment type="caution">
    <text evidence="2">The sequence shown here is derived from an EMBL/GenBank/DDBJ whole genome shotgun (WGS) entry which is preliminary data.</text>
</comment>
<dbReference type="RefSeq" id="WP_066274187.1">
    <property type="nucleotide sequence ID" value="NZ_BAAAGB010000001.1"/>
</dbReference>
<keyword evidence="3" id="KW-1185">Reference proteome</keyword>
<organism evidence="2 3">
    <name type="scientific">Sphingomonas ursincola</name>
    <dbReference type="NCBI Taxonomy" id="56361"/>
    <lineage>
        <taxon>Bacteria</taxon>
        <taxon>Pseudomonadati</taxon>
        <taxon>Pseudomonadota</taxon>
        <taxon>Alphaproteobacteria</taxon>
        <taxon>Sphingomonadales</taxon>
        <taxon>Sphingomonadaceae</taxon>
        <taxon>Sphingomonas</taxon>
    </lineage>
</organism>
<protein>
    <recommendedName>
        <fullName evidence="4">Lipoprotein</fullName>
    </recommendedName>
</protein>
<feature type="compositionally biased region" description="Basic and acidic residues" evidence="1">
    <location>
        <begin position="49"/>
        <end position="58"/>
    </location>
</feature>
<gene>
    <name evidence="2" type="ORF">FG486_12230</name>
</gene>
<dbReference type="PROSITE" id="PS51257">
    <property type="entry name" value="PROKAR_LIPOPROTEIN"/>
    <property type="match status" value="1"/>
</dbReference>
<evidence type="ECO:0000256" key="1">
    <source>
        <dbReference type="SAM" id="MobiDB-lite"/>
    </source>
</evidence>
<feature type="compositionally biased region" description="Low complexity" evidence="1">
    <location>
        <begin position="59"/>
        <end position="72"/>
    </location>
</feature>
<feature type="region of interest" description="Disordered" evidence="1">
    <location>
        <begin position="49"/>
        <end position="79"/>
    </location>
</feature>
<accession>A0A7V8REU4</accession>
<dbReference type="AlphaFoldDB" id="A0A7V8REU4"/>
<name>A0A7V8REU4_9SPHN</name>
<evidence type="ECO:0008006" key="4">
    <source>
        <dbReference type="Google" id="ProtNLM"/>
    </source>
</evidence>
<reference evidence="2 3" key="1">
    <citation type="journal article" date="1994" name="Int. J. Syst. Bacteriol.">
        <title>Phylogenetic positions of novel aerobic, bacteriochlorophyll a-containing bacteria and description of Roseococcus thiosulfatophilus gen. nov., sp. nov., Erythromicrobium ramosum gen. nov., sp. nov., and Erythrobacter litoralis sp. nov.</title>
        <authorList>
            <person name="Yurkov V."/>
            <person name="Stackebrandt E."/>
            <person name="Holmes A."/>
            <person name="Fuerst J.A."/>
            <person name="Hugenholtz P."/>
            <person name="Golecki J."/>
            <person name="Gad'on N."/>
            <person name="Gorlenko V.M."/>
            <person name="Kompantseva E.I."/>
            <person name="Drews G."/>
        </authorList>
    </citation>
    <scope>NUCLEOTIDE SEQUENCE [LARGE SCALE GENOMIC DNA]</scope>
    <source>
        <strain evidence="2 3">KR-99</strain>
    </source>
</reference>
<dbReference type="Proteomes" id="UP000589292">
    <property type="component" value="Unassembled WGS sequence"/>
</dbReference>